<evidence type="ECO:0000313" key="2">
    <source>
        <dbReference type="Proteomes" id="UP000698963"/>
    </source>
</evidence>
<reference evidence="1" key="1">
    <citation type="journal article" date="2021" name="PeerJ">
        <title>Extensive microbial diversity within the chicken gut microbiome revealed by metagenomics and culture.</title>
        <authorList>
            <person name="Gilroy R."/>
            <person name="Ravi A."/>
            <person name="Getino M."/>
            <person name="Pursley I."/>
            <person name="Horton D.L."/>
            <person name="Alikhan N.F."/>
            <person name="Baker D."/>
            <person name="Gharbi K."/>
            <person name="Hall N."/>
            <person name="Watson M."/>
            <person name="Adriaenssens E.M."/>
            <person name="Foster-Nyarko E."/>
            <person name="Jarju S."/>
            <person name="Secka A."/>
            <person name="Antonio M."/>
            <person name="Oren A."/>
            <person name="Chaudhuri R.R."/>
            <person name="La Ragione R."/>
            <person name="Hildebrand F."/>
            <person name="Pallen M.J."/>
        </authorList>
    </citation>
    <scope>NUCLEOTIDE SEQUENCE</scope>
    <source>
        <strain evidence="1">ChiGjej2B2-19336</strain>
    </source>
</reference>
<dbReference type="EMBL" id="DYZA01000108">
    <property type="protein sequence ID" value="HJD97114.1"/>
    <property type="molecule type" value="Genomic_DNA"/>
</dbReference>
<reference evidence="1" key="2">
    <citation type="submission" date="2021-09" db="EMBL/GenBank/DDBJ databases">
        <authorList>
            <person name="Gilroy R."/>
        </authorList>
    </citation>
    <scope>NUCLEOTIDE SEQUENCE</scope>
    <source>
        <strain evidence="1">ChiGjej2B2-19336</strain>
    </source>
</reference>
<name>A0A921DR07_9BACT</name>
<dbReference type="InterPro" id="IPR036465">
    <property type="entry name" value="vWFA_dom_sf"/>
</dbReference>
<gene>
    <name evidence="1" type="ORF">K8W16_05675</name>
</gene>
<protein>
    <recommendedName>
        <fullName evidence="3">VWA domain-containing protein</fullName>
    </recommendedName>
</protein>
<proteinExistence type="predicted"/>
<dbReference type="Gene3D" id="3.40.50.410">
    <property type="entry name" value="von Willebrand factor, type A domain"/>
    <property type="match status" value="1"/>
</dbReference>
<organism evidence="1 2">
    <name type="scientific">Mailhella massiliensis</name>
    <dbReference type="NCBI Taxonomy" id="1903261"/>
    <lineage>
        <taxon>Bacteria</taxon>
        <taxon>Pseudomonadati</taxon>
        <taxon>Thermodesulfobacteriota</taxon>
        <taxon>Desulfovibrionia</taxon>
        <taxon>Desulfovibrionales</taxon>
        <taxon>Desulfovibrionaceae</taxon>
        <taxon>Mailhella</taxon>
    </lineage>
</organism>
<dbReference type="SUPFAM" id="SSF53300">
    <property type="entry name" value="vWA-like"/>
    <property type="match status" value="1"/>
</dbReference>
<comment type="caution">
    <text evidence="1">The sequence shown here is derived from an EMBL/GenBank/DDBJ whole genome shotgun (WGS) entry which is preliminary data.</text>
</comment>
<accession>A0A921DR07</accession>
<dbReference type="AlphaFoldDB" id="A0A921DR07"/>
<sequence length="239" mass="26341">MNGLTELVFILDRSGSMHGLESDTIGGFNAMLEKQKQAEGTVLFSTILFNQESVVLHDRVNVLDVPALTEKDYAVSGCTALFDAVGGAVRHIRNIHRYIRPEDVPDHVLFVITTDGMENASTRFSESDVKRMIAEGKEKGWEFLFLGANIDAVATARGFGLSEENAVDFVNDGKGIHTVYESLAGVCSLFAARGVIDGDWKRNIQKDHAQRSRTRDGVSSDPLLEALFRTVYGKLGKRF</sequence>
<evidence type="ECO:0000313" key="1">
    <source>
        <dbReference type="EMBL" id="HJD97114.1"/>
    </source>
</evidence>
<evidence type="ECO:0008006" key="3">
    <source>
        <dbReference type="Google" id="ProtNLM"/>
    </source>
</evidence>
<dbReference type="Proteomes" id="UP000698963">
    <property type="component" value="Unassembled WGS sequence"/>
</dbReference>
<dbReference type="RefSeq" id="WP_304121981.1">
    <property type="nucleotide sequence ID" value="NZ_DYZA01000108.1"/>
</dbReference>